<evidence type="ECO:0000256" key="11">
    <source>
        <dbReference type="ARBA" id="ARBA00031051"/>
    </source>
</evidence>
<dbReference type="SFLD" id="SFLDG01136">
    <property type="entry name" value="C1.6:_Phosphoserine_Phosphatas"/>
    <property type="match status" value="1"/>
</dbReference>
<dbReference type="EMBL" id="SAXU01000001">
    <property type="protein sequence ID" value="TXJ20028.1"/>
    <property type="molecule type" value="Genomic_DNA"/>
</dbReference>
<sequence length="186" mass="20770">MTIKNHISYLLNINKLKKIKLIVSDIDGVMTDGRIIFDDNGVESKFFNTLDGMGIVMALKSDIKIAIISGGKANCVRERFDKFKAHNFEDLILGEDYKMPSILTLIKKYSLNKEELAYIGDDIIDLAPIKYAGVSFVPKNAIKEAKKLATITINKKGGDGVVREVIDMILKAKGLYNEVIKEICKL</sequence>
<evidence type="ECO:0000313" key="14">
    <source>
        <dbReference type="Proteomes" id="UP000324638"/>
    </source>
</evidence>
<comment type="cofactor">
    <cofactor evidence="2 12">
        <name>Mg(2+)</name>
        <dbReference type="ChEBI" id="CHEBI:18420"/>
    </cofactor>
</comment>
<dbReference type="SFLD" id="SFLDG01138">
    <property type="entry name" value="C1.6.2:_Deoxy-d-mannose-octulo"/>
    <property type="match status" value="1"/>
</dbReference>
<dbReference type="Proteomes" id="UP000324638">
    <property type="component" value="Unassembled WGS sequence"/>
</dbReference>
<keyword evidence="10" id="KW-0448">Lipopolysaccharide biosynthesis</keyword>
<accession>A0A5C8D4L4</accession>
<dbReference type="RefSeq" id="WP_147738302.1">
    <property type="nucleotide sequence ID" value="NZ_SAXU01000001.1"/>
</dbReference>
<evidence type="ECO:0000256" key="9">
    <source>
        <dbReference type="ARBA" id="ARBA00022842"/>
    </source>
</evidence>
<gene>
    <name evidence="13" type="ORF">EPJ79_02395</name>
</gene>
<dbReference type="FunFam" id="3.40.50.1000:FF:000029">
    <property type="entry name" value="3-deoxy-D-manno-octulosonate 8-phosphate phosphatase KdsC"/>
    <property type="match status" value="1"/>
</dbReference>
<feature type="binding site" evidence="12">
    <location>
        <position position="25"/>
    </location>
    <ligand>
        <name>Mg(2+)</name>
        <dbReference type="ChEBI" id="CHEBI:18420"/>
    </ligand>
</feature>
<dbReference type="SUPFAM" id="SSF56784">
    <property type="entry name" value="HAD-like"/>
    <property type="match status" value="1"/>
</dbReference>
<dbReference type="PANTHER" id="PTHR21485">
    <property type="entry name" value="HAD SUPERFAMILY MEMBERS CMAS AND KDSC"/>
    <property type="match status" value="1"/>
</dbReference>
<dbReference type="EC" id="3.1.3.45" evidence="5"/>
<dbReference type="PIRSF" id="PIRSF006118">
    <property type="entry name" value="KDO8-P_Ptase"/>
    <property type="match status" value="1"/>
</dbReference>
<evidence type="ECO:0000256" key="5">
    <source>
        <dbReference type="ARBA" id="ARBA00013066"/>
    </source>
</evidence>
<dbReference type="InterPro" id="IPR050793">
    <property type="entry name" value="CMP-NeuNAc_synthase"/>
</dbReference>
<dbReference type="PANTHER" id="PTHR21485:SF6">
    <property type="entry name" value="N-ACYLNEURAMINATE CYTIDYLYLTRANSFERASE-RELATED"/>
    <property type="match status" value="1"/>
</dbReference>
<dbReference type="SFLD" id="SFLDS00003">
    <property type="entry name" value="Haloacid_Dehalogenase"/>
    <property type="match status" value="1"/>
</dbReference>
<comment type="subunit">
    <text evidence="4">Homotetramer.</text>
</comment>
<dbReference type="Pfam" id="PF08282">
    <property type="entry name" value="Hydrolase_3"/>
    <property type="match status" value="1"/>
</dbReference>
<evidence type="ECO:0000256" key="7">
    <source>
        <dbReference type="ARBA" id="ARBA00022723"/>
    </source>
</evidence>
<reference evidence="13 14" key="1">
    <citation type="journal article" date="1992" name="Lakartidningen">
        <title>[Penicillin V and not amoxicillin is the first choice preparation in acute otitis].</title>
        <authorList>
            <person name="Kamme C."/>
            <person name="Lundgren K."/>
            <person name="Prellner K."/>
        </authorList>
    </citation>
    <scope>NUCLEOTIDE SEQUENCE [LARGE SCALE GENOMIC DNA]</scope>
    <source>
        <strain evidence="13 14">513A</strain>
    </source>
</reference>
<evidence type="ECO:0000256" key="10">
    <source>
        <dbReference type="ARBA" id="ARBA00022985"/>
    </source>
</evidence>
<comment type="catalytic activity">
    <reaction evidence="1">
        <text>3-deoxy-alpha-D-manno-2-octulosonate-8-phosphate + H2O = 3-deoxy-alpha-D-manno-oct-2-ulosonate + phosphate</text>
        <dbReference type="Rhea" id="RHEA:11500"/>
        <dbReference type="ChEBI" id="CHEBI:15377"/>
        <dbReference type="ChEBI" id="CHEBI:43474"/>
        <dbReference type="ChEBI" id="CHEBI:85985"/>
        <dbReference type="ChEBI" id="CHEBI:85986"/>
        <dbReference type="EC" id="3.1.3.45"/>
    </reaction>
</comment>
<evidence type="ECO:0000256" key="8">
    <source>
        <dbReference type="ARBA" id="ARBA00022801"/>
    </source>
</evidence>
<keyword evidence="7 12" id="KW-0479">Metal-binding</keyword>
<comment type="similarity">
    <text evidence="3">Belongs to the KdsC family.</text>
</comment>
<dbReference type="GO" id="GO:0008781">
    <property type="term" value="F:N-acylneuraminate cytidylyltransferase activity"/>
    <property type="evidence" value="ECO:0007669"/>
    <property type="project" value="TreeGrafter"/>
</dbReference>
<dbReference type="InterPro" id="IPR036412">
    <property type="entry name" value="HAD-like_sf"/>
</dbReference>
<evidence type="ECO:0000256" key="4">
    <source>
        <dbReference type="ARBA" id="ARBA00011881"/>
    </source>
</evidence>
<evidence type="ECO:0000256" key="6">
    <source>
        <dbReference type="ARBA" id="ARBA00020092"/>
    </source>
</evidence>
<keyword evidence="9 12" id="KW-0460">Magnesium</keyword>
<name>A0A5C8D4L4_9SPIR</name>
<dbReference type="InterPro" id="IPR023214">
    <property type="entry name" value="HAD_sf"/>
</dbReference>
<comment type="caution">
    <text evidence="13">The sequence shown here is derived from an EMBL/GenBank/DDBJ whole genome shotgun (WGS) entry which is preliminary data.</text>
</comment>
<proteinExistence type="inferred from homology"/>
<evidence type="ECO:0000256" key="12">
    <source>
        <dbReference type="PIRSR" id="PIRSR006118-2"/>
    </source>
</evidence>
<organism evidence="13 14">
    <name type="scientific">Brachyspira aalborgi</name>
    <dbReference type="NCBI Taxonomy" id="29522"/>
    <lineage>
        <taxon>Bacteria</taxon>
        <taxon>Pseudomonadati</taxon>
        <taxon>Spirochaetota</taxon>
        <taxon>Spirochaetia</taxon>
        <taxon>Brachyspirales</taxon>
        <taxon>Brachyspiraceae</taxon>
        <taxon>Brachyspira</taxon>
    </lineage>
</organism>
<feature type="binding site" evidence="12">
    <location>
        <position position="121"/>
    </location>
    <ligand>
        <name>Mg(2+)</name>
        <dbReference type="ChEBI" id="CHEBI:18420"/>
    </ligand>
</feature>
<feature type="binding site" evidence="12">
    <location>
        <position position="27"/>
    </location>
    <ligand>
        <name>substrate</name>
    </ligand>
</feature>
<dbReference type="Gene3D" id="3.40.50.1000">
    <property type="entry name" value="HAD superfamily/HAD-like"/>
    <property type="match status" value="1"/>
</dbReference>
<dbReference type="GO" id="GO:0046872">
    <property type="term" value="F:metal ion binding"/>
    <property type="evidence" value="ECO:0007669"/>
    <property type="project" value="UniProtKB-KW"/>
</dbReference>
<evidence type="ECO:0000256" key="1">
    <source>
        <dbReference type="ARBA" id="ARBA00000898"/>
    </source>
</evidence>
<keyword evidence="8" id="KW-0378">Hydrolase</keyword>
<evidence type="ECO:0000256" key="2">
    <source>
        <dbReference type="ARBA" id="ARBA00001946"/>
    </source>
</evidence>
<dbReference type="GO" id="GO:0009103">
    <property type="term" value="P:lipopolysaccharide biosynthetic process"/>
    <property type="evidence" value="ECO:0007669"/>
    <property type="project" value="UniProtKB-KW"/>
</dbReference>
<dbReference type="NCBIfam" id="TIGR01670">
    <property type="entry name" value="KdsC-phosphatas"/>
    <property type="match status" value="1"/>
</dbReference>
<evidence type="ECO:0000313" key="13">
    <source>
        <dbReference type="EMBL" id="TXJ20028.1"/>
    </source>
</evidence>
<protein>
    <recommendedName>
        <fullName evidence="6">3-deoxy-D-manno-octulosonate 8-phosphate phosphatase KdsC</fullName>
        <ecNumber evidence="5">3.1.3.45</ecNumber>
    </recommendedName>
    <alternativeName>
        <fullName evidence="11">KDO 8-P phosphatase</fullName>
    </alternativeName>
</protein>
<dbReference type="AlphaFoldDB" id="A0A5C8D4L4"/>
<dbReference type="InterPro" id="IPR010023">
    <property type="entry name" value="KdsC_fam"/>
</dbReference>
<evidence type="ECO:0000256" key="3">
    <source>
        <dbReference type="ARBA" id="ARBA00005893"/>
    </source>
</evidence>
<dbReference type="GO" id="GO:0019143">
    <property type="term" value="F:3-deoxy-manno-octulosonate-8-phosphatase activity"/>
    <property type="evidence" value="ECO:0007669"/>
    <property type="project" value="UniProtKB-EC"/>
</dbReference>